<accession>A0A7J7CPU0</accession>
<evidence type="ECO:0000256" key="3">
    <source>
        <dbReference type="ARBA" id="ARBA00023180"/>
    </source>
</evidence>
<keyword evidence="1 4" id="KW-0489">Methyltransferase</keyword>
<evidence type="ECO:0000313" key="5">
    <source>
        <dbReference type="Proteomes" id="UP000593562"/>
    </source>
</evidence>
<evidence type="ECO:0000256" key="2">
    <source>
        <dbReference type="ARBA" id="ARBA00022679"/>
    </source>
</evidence>
<dbReference type="EMBL" id="JAAARO010000014">
    <property type="protein sequence ID" value="KAF5735989.1"/>
    <property type="molecule type" value="Genomic_DNA"/>
</dbReference>
<name>A0A7J7CPU0_TRIWF</name>
<protein>
    <submittedName>
        <fullName evidence="4">Methyltransferase PMT27</fullName>
    </submittedName>
</protein>
<dbReference type="Pfam" id="PF03141">
    <property type="entry name" value="Methyltransf_29"/>
    <property type="match status" value="1"/>
</dbReference>
<keyword evidence="2 4" id="KW-0808">Transferase</keyword>
<evidence type="ECO:0000256" key="1">
    <source>
        <dbReference type="ARBA" id="ARBA00022603"/>
    </source>
</evidence>
<comment type="caution">
    <text evidence="4">The sequence shown here is derived from an EMBL/GenBank/DDBJ whole genome shotgun (WGS) entry which is preliminary data.</text>
</comment>
<evidence type="ECO:0000313" key="4">
    <source>
        <dbReference type="EMBL" id="KAF5735989.1"/>
    </source>
</evidence>
<dbReference type="Proteomes" id="UP000593562">
    <property type="component" value="Unassembled WGS sequence"/>
</dbReference>
<dbReference type="AlphaFoldDB" id="A0A7J7CPU0"/>
<keyword evidence="5" id="KW-1185">Reference proteome</keyword>
<sequence length="69" mass="8011">MVAVRVRRLMKTTWIKGKIIYGRSVEAETVRIRCDIASMMTEVDRIVRPGEKLIVRDEANAIVDVEKFF</sequence>
<reference evidence="4 5" key="1">
    <citation type="journal article" date="2020" name="Nat. Commun.">
        <title>Genome of Tripterygium wilfordii and identification of cytochrome P450 involved in triptolide biosynthesis.</title>
        <authorList>
            <person name="Tu L."/>
            <person name="Su P."/>
            <person name="Zhang Z."/>
            <person name="Gao L."/>
            <person name="Wang J."/>
            <person name="Hu T."/>
            <person name="Zhou J."/>
            <person name="Zhang Y."/>
            <person name="Zhao Y."/>
            <person name="Liu Y."/>
            <person name="Song Y."/>
            <person name="Tong Y."/>
            <person name="Lu Y."/>
            <person name="Yang J."/>
            <person name="Xu C."/>
            <person name="Jia M."/>
            <person name="Peters R.J."/>
            <person name="Huang L."/>
            <person name="Gao W."/>
        </authorList>
    </citation>
    <scope>NUCLEOTIDE SEQUENCE [LARGE SCALE GENOMIC DNA]</scope>
    <source>
        <strain evidence="5">cv. XIE 37</strain>
        <tissue evidence="4">Leaf</tissue>
    </source>
</reference>
<gene>
    <name evidence="4" type="ORF">HS088_TW14G00119</name>
</gene>
<keyword evidence="3" id="KW-0325">Glycoprotein</keyword>
<proteinExistence type="predicted"/>
<dbReference type="GO" id="GO:0032259">
    <property type="term" value="P:methylation"/>
    <property type="evidence" value="ECO:0007669"/>
    <property type="project" value="UniProtKB-KW"/>
</dbReference>
<organism evidence="4 5">
    <name type="scientific">Tripterygium wilfordii</name>
    <name type="common">Thunder God vine</name>
    <dbReference type="NCBI Taxonomy" id="458696"/>
    <lineage>
        <taxon>Eukaryota</taxon>
        <taxon>Viridiplantae</taxon>
        <taxon>Streptophyta</taxon>
        <taxon>Embryophyta</taxon>
        <taxon>Tracheophyta</taxon>
        <taxon>Spermatophyta</taxon>
        <taxon>Magnoliopsida</taxon>
        <taxon>eudicotyledons</taxon>
        <taxon>Gunneridae</taxon>
        <taxon>Pentapetalae</taxon>
        <taxon>rosids</taxon>
        <taxon>fabids</taxon>
        <taxon>Celastrales</taxon>
        <taxon>Celastraceae</taxon>
        <taxon>Tripterygium</taxon>
    </lineage>
</organism>
<dbReference type="InParanoid" id="A0A7J7CPU0"/>
<dbReference type="GO" id="GO:0008168">
    <property type="term" value="F:methyltransferase activity"/>
    <property type="evidence" value="ECO:0007669"/>
    <property type="project" value="UniProtKB-KW"/>
</dbReference>
<dbReference type="InterPro" id="IPR004159">
    <property type="entry name" value="Put_SAM_MeTrfase"/>
</dbReference>